<evidence type="ECO:0000256" key="1">
    <source>
        <dbReference type="SAM" id="Coils"/>
    </source>
</evidence>
<feature type="non-terminal residue" evidence="2">
    <location>
        <position position="1"/>
    </location>
</feature>
<sequence length="30" mass="3475">IQSMSREIELQKELIDHLQHDVDALKAKGE</sequence>
<dbReference type="AlphaFoldDB" id="X1EUH1"/>
<comment type="caution">
    <text evidence="2">The sequence shown here is derived from an EMBL/GenBank/DDBJ whole genome shotgun (WGS) entry which is preliminary data.</text>
</comment>
<accession>X1EUH1</accession>
<feature type="coiled-coil region" evidence="1">
    <location>
        <begin position="1"/>
        <end position="28"/>
    </location>
</feature>
<organism evidence="2">
    <name type="scientific">marine sediment metagenome</name>
    <dbReference type="NCBI Taxonomy" id="412755"/>
    <lineage>
        <taxon>unclassified sequences</taxon>
        <taxon>metagenomes</taxon>
        <taxon>ecological metagenomes</taxon>
    </lineage>
</organism>
<name>X1EUH1_9ZZZZ</name>
<evidence type="ECO:0000313" key="2">
    <source>
        <dbReference type="EMBL" id="GAH20824.1"/>
    </source>
</evidence>
<gene>
    <name evidence="2" type="ORF">S01H4_67220</name>
</gene>
<proteinExistence type="predicted"/>
<dbReference type="EMBL" id="BART01042140">
    <property type="protein sequence ID" value="GAH20824.1"/>
    <property type="molecule type" value="Genomic_DNA"/>
</dbReference>
<protein>
    <submittedName>
        <fullName evidence="2">Uncharacterized protein</fullName>
    </submittedName>
</protein>
<reference evidence="2" key="1">
    <citation type="journal article" date="2014" name="Front. Microbiol.">
        <title>High frequency of phylogenetically diverse reductive dehalogenase-homologous genes in deep subseafloor sedimentary metagenomes.</title>
        <authorList>
            <person name="Kawai M."/>
            <person name="Futagami T."/>
            <person name="Toyoda A."/>
            <person name="Takaki Y."/>
            <person name="Nishi S."/>
            <person name="Hori S."/>
            <person name="Arai W."/>
            <person name="Tsubouchi T."/>
            <person name="Morono Y."/>
            <person name="Uchiyama I."/>
            <person name="Ito T."/>
            <person name="Fujiyama A."/>
            <person name="Inagaki F."/>
            <person name="Takami H."/>
        </authorList>
    </citation>
    <scope>NUCLEOTIDE SEQUENCE</scope>
    <source>
        <strain evidence="2">Expedition CK06-06</strain>
    </source>
</reference>
<keyword evidence="1" id="KW-0175">Coiled coil</keyword>